<accession>A0AC35GHQ7</accession>
<organism evidence="1 2">
    <name type="scientific">Panagrolaimus sp. PS1159</name>
    <dbReference type="NCBI Taxonomy" id="55785"/>
    <lineage>
        <taxon>Eukaryota</taxon>
        <taxon>Metazoa</taxon>
        <taxon>Ecdysozoa</taxon>
        <taxon>Nematoda</taxon>
        <taxon>Chromadorea</taxon>
        <taxon>Rhabditida</taxon>
        <taxon>Tylenchina</taxon>
        <taxon>Panagrolaimomorpha</taxon>
        <taxon>Panagrolaimoidea</taxon>
        <taxon>Panagrolaimidae</taxon>
        <taxon>Panagrolaimus</taxon>
    </lineage>
</organism>
<sequence length="739" mass="82974">MRGRLLLRYCCFWVIFLLISTTITFAQKENYDSQTNLLEKVINELIVQKRQFDEQELLYQPNTDSEDSSDEGEWVVKVIGGLENAIKIANETNTKLQRQVRGFDDIYVFERNYEPGSRQKRSRGELASHLTHMNVVSWAEHQREKRRTKRAPLMMNPPNGYLSMFNDPLWPQQWQMHNFNTSKKGDMRIIEAWGLGVTGKGVVVSILDDGIDHQHPDLAPNYEPQGSYDLNDNDFDPMPTRNEDNKHGTRCAGEVSMVANNGICGVGVAYNAKIAGVRMLDGRITDRLEGEALAMGLENVDIYSASWGPNDDGKTVEGPGRLALLGLIKGIKYGRQGKGSIYVWASGNGGMNKDDCNCDGYTSSLFSFSVASAAEDGTFPWYAESCPSTITTTYSSGARGQRMISTVDTMNRCTTSHSGTSASAPIAAGVIALALEANPSLTWRDVQHLGVWTSNPAPLLRANEGWHMNGVGLIMNSKFGFGLMDAYEFVRQAKTWQNVPPQRSCATYFPGFIKRDIASQVNTVLTFTTDGCAGLQNEINYIEHVQLIADINHNNRGRLEIWLTSPAGTRTRLLKPRINDNSDGGFPSWPFSNLHNWGENPRGQWQLKINDMGQLNSPSSGVINNITLIIYGTKEPPAHYSQIRNYTDIDFNKLEIPSPNPSPTNPPQNPWFSPIPSAVSKRSAEILNEYETNPKFRDLLRRDTNVFNTVLNELMEESQNSIRQRRKTHYFKQKEFISK</sequence>
<evidence type="ECO:0000313" key="1">
    <source>
        <dbReference type="Proteomes" id="UP000887580"/>
    </source>
</evidence>
<evidence type="ECO:0000313" key="2">
    <source>
        <dbReference type="WBParaSite" id="PS1159_v2.g5143.t1"/>
    </source>
</evidence>
<reference evidence="2" key="1">
    <citation type="submission" date="2022-11" db="UniProtKB">
        <authorList>
            <consortium name="WormBaseParasite"/>
        </authorList>
    </citation>
    <scope>IDENTIFICATION</scope>
</reference>
<dbReference type="Proteomes" id="UP000887580">
    <property type="component" value="Unplaced"/>
</dbReference>
<dbReference type="WBParaSite" id="PS1159_v2.g5143.t1">
    <property type="protein sequence ID" value="PS1159_v2.g5143.t1"/>
    <property type="gene ID" value="PS1159_v2.g5143"/>
</dbReference>
<name>A0AC35GHQ7_9BILA</name>
<protein>
    <submittedName>
        <fullName evidence="2">P/Homo B domain-containing protein</fullName>
    </submittedName>
</protein>
<proteinExistence type="predicted"/>